<dbReference type="Proteomes" id="UP000828941">
    <property type="component" value="Chromosome 1"/>
</dbReference>
<evidence type="ECO:0000313" key="1">
    <source>
        <dbReference type="EMBL" id="KAI4356961.1"/>
    </source>
</evidence>
<proteinExistence type="predicted"/>
<comment type="caution">
    <text evidence="1">The sequence shown here is derived from an EMBL/GenBank/DDBJ whole genome shotgun (WGS) entry which is preliminary data.</text>
</comment>
<keyword evidence="2" id="KW-1185">Reference proteome</keyword>
<sequence>MSAVRVIVFVSLGCIIFFCLLAFAVCRFIKKRKKTTIETDVVHIDEEKHVKGSMVSGPFGKPSVVISMEGEKHVNEDIIKREKLAHAHAPSANPTTARTNQ</sequence>
<dbReference type="EMBL" id="CM039426">
    <property type="protein sequence ID" value="KAI4356961.1"/>
    <property type="molecule type" value="Genomic_DNA"/>
</dbReference>
<organism evidence="1 2">
    <name type="scientific">Bauhinia variegata</name>
    <name type="common">Purple orchid tree</name>
    <name type="synonym">Phanera variegata</name>
    <dbReference type="NCBI Taxonomy" id="167791"/>
    <lineage>
        <taxon>Eukaryota</taxon>
        <taxon>Viridiplantae</taxon>
        <taxon>Streptophyta</taxon>
        <taxon>Embryophyta</taxon>
        <taxon>Tracheophyta</taxon>
        <taxon>Spermatophyta</taxon>
        <taxon>Magnoliopsida</taxon>
        <taxon>eudicotyledons</taxon>
        <taxon>Gunneridae</taxon>
        <taxon>Pentapetalae</taxon>
        <taxon>rosids</taxon>
        <taxon>fabids</taxon>
        <taxon>Fabales</taxon>
        <taxon>Fabaceae</taxon>
        <taxon>Cercidoideae</taxon>
        <taxon>Cercideae</taxon>
        <taxon>Bauhiniinae</taxon>
        <taxon>Bauhinia</taxon>
    </lineage>
</organism>
<protein>
    <submittedName>
        <fullName evidence="1">Uncharacterized protein</fullName>
    </submittedName>
</protein>
<reference evidence="1 2" key="1">
    <citation type="journal article" date="2022" name="DNA Res.">
        <title>Chromosomal-level genome assembly of the orchid tree Bauhinia variegata (Leguminosae; Cercidoideae) supports the allotetraploid origin hypothesis of Bauhinia.</title>
        <authorList>
            <person name="Zhong Y."/>
            <person name="Chen Y."/>
            <person name="Zheng D."/>
            <person name="Pang J."/>
            <person name="Liu Y."/>
            <person name="Luo S."/>
            <person name="Meng S."/>
            <person name="Qian L."/>
            <person name="Wei D."/>
            <person name="Dai S."/>
            <person name="Zhou R."/>
        </authorList>
    </citation>
    <scope>NUCLEOTIDE SEQUENCE [LARGE SCALE GENOMIC DNA]</scope>
    <source>
        <strain evidence="1">BV-YZ2020</strain>
    </source>
</reference>
<gene>
    <name evidence="1" type="ORF">L6164_000938</name>
</gene>
<name>A0ACB9Q879_BAUVA</name>
<evidence type="ECO:0000313" key="2">
    <source>
        <dbReference type="Proteomes" id="UP000828941"/>
    </source>
</evidence>
<accession>A0ACB9Q879</accession>